<dbReference type="Gene3D" id="1.10.287.130">
    <property type="match status" value="1"/>
</dbReference>
<sequence length="631" mass="68010">MSTGPRGGVAGRAARAWRLATVRSGVRSRRLVRAWRGSLQARVITLTLAAGLLALAVLGGYLSVSVRDGLFTQRVDQVLAESARAASQAQQTFDASTATTAPEVQLLLNDLVTALRSGGSGDREVFMLRIRGQQQPILVSSAVTDSSLVGLVSDDLRTATAGGDGQRWESVAWPASASGTGRVEPGVVVGQVVTVPAAGSYELYFLYSLQAEQERLEFLQSVLGIGAVALVALLVSMTWLVTRQVVHPVRQAAHVAERIADGSLTERMPVRGEDEMARLGRSFNEMAESLQDQIDRMEHLSAMQRRFVSDVSHELRTPLTTVRMAGEMIYESRDDFDPVVRRSAELLQQQLDRFEDLLGDLLEISRFDAGAAVLDAEARDVRDVVGAAVDQAVPLAAAKGSWLSITQPEGPCLADVDPRRVERVLRNLLVNAIEHAEGSDVEVTVGADDRAVAVTVRDRGVGMTRDEAAHVFDRFWRADPARARTTGGTGLGLAISLEDAHLHGGWLEAWGRPRQGACFRLTLPRRAGITLESSPLPLEPPAEAERAQHRELDADRPDPAALPDLPPTTGSFDVVERAREAQRAVERRREQEAAARDAAAAGATAPDATAAARPDPEPARRGGPDRPGETR</sequence>
<evidence type="ECO:0000256" key="13">
    <source>
        <dbReference type="ARBA" id="ARBA00023136"/>
    </source>
</evidence>
<keyword evidence="11 16" id="KW-1133">Transmembrane helix</keyword>
<dbReference type="EMBL" id="BONO01000009">
    <property type="protein sequence ID" value="GIG36133.1"/>
    <property type="molecule type" value="Genomic_DNA"/>
</dbReference>
<keyword evidence="4" id="KW-1003">Cell membrane</keyword>
<dbReference type="InterPro" id="IPR003660">
    <property type="entry name" value="HAMP_dom"/>
</dbReference>
<dbReference type="PANTHER" id="PTHR45436:SF5">
    <property type="entry name" value="SENSOR HISTIDINE KINASE TRCS"/>
    <property type="match status" value="1"/>
</dbReference>
<dbReference type="EC" id="2.7.13.3" evidence="3"/>
<dbReference type="InterPro" id="IPR003594">
    <property type="entry name" value="HATPase_dom"/>
</dbReference>
<reference evidence="19" key="1">
    <citation type="submission" date="2021-01" db="EMBL/GenBank/DDBJ databases">
        <title>Whole genome shotgun sequence of Cellulomonas pakistanensis NBRC 110800.</title>
        <authorList>
            <person name="Komaki H."/>
            <person name="Tamura T."/>
        </authorList>
    </citation>
    <scope>NUCLEOTIDE SEQUENCE</scope>
    <source>
        <strain evidence="19">NBRC 110800</strain>
    </source>
</reference>
<dbReference type="SUPFAM" id="SSF55874">
    <property type="entry name" value="ATPase domain of HSP90 chaperone/DNA topoisomerase II/histidine kinase"/>
    <property type="match status" value="1"/>
</dbReference>
<evidence type="ECO:0000256" key="5">
    <source>
        <dbReference type="ARBA" id="ARBA00022553"/>
    </source>
</evidence>
<name>A0A919P9J7_9CELL</name>
<dbReference type="FunFam" id="1.10.287.130:FF:000010">
    <property type="entry name" value="Two-component sensor histidine kinase"/>
    <property type="match status" value="1"/>
</dbReference>
<dbReference type="NCBIfam" id="NF040691">
    <property type="entry name" value="MtrAB_MtrB"/>
    <property type="match status" value="1"/>
</dbReference>
<keyword evidence="9 19" id="KW-0418">Kinase</keyword>
<feature type="compositionally biased region" description="Low complexity" evidence="15">
    <location>
        <begin position="596"/>
        <end position="613"/>
    </location>
</feature>
<proteinExistence type="predicted"/>
<evidence type="ECO:0000256" key="9">
    <source>
        <dbReference type="ARBA" id="ARBA00022777"/>
    </source>
</evidence>
<dbReference type="InterPro" id="IPR050428">
    <property type="entry name" value="TCS_sensor_his_kinase"/>
</dbReference>
<evidence type="ECO:0000256" key="10">
    <source>
        <dbReference type="ARBA" id="ARBA00022840"/>
    </source>
</evidence>
<dbReference type="PROSITE" id="PS50885">
    <property type="entry name" value="HAMP"/>
    <property type="match status" value="1"/>
</dbReference>
<organism evidence="19 20">
    <name type="scientific">Cellulomonas pakistanensis</name>
    <dbReference type="NCBI Taxonomy" id="992287"/>
    <lineage>
        <taxon>Bacteria</taxon>
        <taxon>Bacillati</taxon>
        <taxon>Actinomycetota</taxon>
        <taxon>Actinomycetes</taxon>
        <taxon>Micrococcales</taxon>
        <taxon>Cellulomonadaceae</taxon>
        <taxon>Cellulomonas</taxon>
    </lineage>
</organism>
<dbReference type="SMART" id="SM00388">
    <property type="entry name" value="HisKA"/>
    <property type="match status" value="1"/>
</dbReference>
<dbReference type="Pfam" id="PF02518">
    <property type="entry name" value="HATPase_c"/>
    <property type="match status" value="1"/>
</dbReference>
<dbReference type="CDD" id="cd00075">
    <property type="entry name" value="HATPase"/>
    <property type="match status" value="1"/>
</dbReference>
<dbReference type="SMART" id="SM00387">
    <property type="entry name" value="HATPase_c"/>
    <property type="match status" value="1"/>
</dbReference>
<dbReference type="InterPro" id="IPR036097">
    <property type="entry name" value="HisK_dim/P_sf"/>
</dbReference>
<dbReference type="FunFam" id="3.30.565.10:FF:000013">
    <property type="entry name" value="Two-component sensor histidine kinase"/>
    <property type="match status" value="1"/>
</dbReference>
<dbReference type="SUPFAM" id="SSF158472">
    <property type="entry name" value="HAMP domain-like"/>
    <property type="match status" value="1"/>
</dbReference>
<dbReference type="InterPro" id="IPR004358">
    <property type="entry name" value="Sig_transdc_His_kin-like_C"/>
</dbReference>
<dbReference type="Gene3D" id="3.30.565.10">
    <property type="entry name" value="Histidine kinase-like ATPase, C-terminal domain"/>
    <property type="match status" value="1"/>
</dbReference>
<dbReference type="GO" id="GO:0005524">
    <property type="term" value="F:ATP binding"/>
    <property type="evidence" value="ECO:0007669"/>
    <property type="project" value="UniProtKB-KW"/>
</dbReference>
<evidence type="ECO:0000256" key="14">
    <source>
        <dbReference type="ARBA" id="ARBA00035305"/>
    </source>
</evidence>
<evidence type="ECO:0000256" key="8">
    <source>
        <dbReference type="ARBA" id="ARBA00022741"/>
    </source>
</evidence>
<evidence type="ECO:0000313" key="19">
    <source>
        <dbReference type="EMBL" id="GIG36133.1"/>
    </source>
</evidence>
<keyword evidence="8" id="KW-0547">Nucleotide-binding</keyword>
<keyword evidence="6" id="KW-0808">Transferase</keyword>
<comment type="subcellular location">
    <subcellularLocation>
        <location evidence="2">Cell membrane</location>
        <topology evidence="2">Multi-pass membrane protein</topology>
    </subcellularLocation>
</comment>
<feature type="domain" description="Histidine kinase" evidence="17">
    <location>
        <begin position="310"/>
        <end position="527"/>
    </location>
</feature>
<evidence type="ECO:0000256" key="4">
    <source>
        <dbReference type="ARBA" id="ARBA00022475"/>
    </source>
</evidence>
<dbReference type="InterPro" id="IPR005467">
    <property type="entry name" value="His_kinase_dom"/>
</dbReference>
<evidence type="ECO:0000256" key="15">
    <source>
        <dbReference type="SAM" id="MobiDB-lite"/>
    </source>
</evidence>
<feature type="compositionally biased region" description="Basic and acidic residues" evidence="15">
    <location>
        <begin position="543"/>
        <end position="558"/>
    </location>
</feature>
<evidence type="ECO:0000256" key="6">
    <source>
        <dbReference type="ARBA" id="ARBA00022679"/>
    </source>
</evidence>
<evidence type="ECO:0000256" key="1">
    <source>
        <dbReference type="ARBA" id="ARBA00000085"/>
    </source>
</evidence>
<keyword evidence="10" id="KW-0067">ATP-binding</keyword>
<evidence type="ECO:0000256" key="2">
    <source>
        <dbReference type="ARBA" id="ARBA00004651"/>
    </source>
</evidence>
<evidence type="ECO:0000256" key="3">
    <source>
        <dbReference type="ARBA" id="ARBA00012438"/>
    </source>
</evidence>
<accession>A0A919P9J7</accession>
<protein>
    <recommendedName>
        <fullName evidence="14">Sensor histidine kinase MtrB</fullName>
        <ecNumber evidence="3">2.7.13.3</ecNumber>
    </recommendedName>
</protein>
<dbReference type="AlphaFoldDB" id="A0A919P9J7"/>
<feature type="transmembrane region" description="Helical" evidence="16">
    <location>
        <begin position="43"/>
        <end position="64"/>
    </location>
</feature>
<keyword evidence="20" id="KW-1185">Reference proteome</keyword>
<feature type="domain" description="HAMP" evidence="18">
    <location>
        <begin position="243"/>
        <end position="295"/>
    </location>
</feature>
<keyword evidence="12" id="KW-0902">Two-component regulatory system</keyword>
<dbReference type="Pfam" id="PF00672">
    <property type="entry name" value="HAMP"/>
    <property type="match status" value="1"/>
</dbReference>
<dbReference type="InterPro" id="IPR036890">
    <property type="entry name" value="HATPase_C_sf"/>
</dbReference>
<comment type="caution">
    <text evidence="19">The sequence shown here is derived from an EMBL/GenBank/DDBJ whole genome shotgun (WGS) entry which is preliminary data.</text>
</comment>
<dbReference type="PANTHER" id="PTHR45436">
    <property type="entry name" value="SENSOR HISTIDINE KINASE YKOH"/>
    <property type="match status" value="1"/>
</dbReference>
<dbReference type="InterPro" id="IPR003661">
    <property type="entry name" value="HisK_dim/P_dom"/>
</dbReference>
<dbReference type="GO" id="GO:0005886">
    <property type="term" value="C:plasma membrane"/>
    <property type="evidence" value="ECO:0007669"/>
    <property type="project" value="UniProtKB-SubCell"/>
</dbReference>
<dbReference type="PRINTS" id="PR00344">
    <property type="entry name" value="BCTRLSENSOR"/>
</dbReference>
<dbReference type="CDD" id="cd06225">
    <property type="entry name" value="HAMP"/>
    <property type="match status" value="1"/>
</dbReference>
<evidence type="ECO:0000256" key="16">
    <source>
        <dbReference type="SAM" id="Phobius"/>
    </source>
</evidence>
<evidence type="ECO:0000256" key="11">
    <source>
        <dbReference type="ARBA" id="ARBA00022989"/>
    </source>
</evidence>
<keyword evidence="5" id="KW-0597">Phosphoprotein</keyword>
<dbReference type="Proteomes" id="UP000642125">
    <property type="component" value="Unassembled WGS sequence"/>
</dbReference>
<dbReference type="SMART" id="SM00304">
    <property type="entry name" value="HAMP"/>
    <property type="match status" value="1"/>
</dbReference>
<keyword evidence="13 16" id="KW-0472">Membrane</keyword>
<comment type="catalytic activity">
    <reaction evidence="1">
        <text>ATP + protein L-histidine = ADP + protein N-phospho-L-histidine.</text>
        <dbReference type="EC" id="2.7.13.3"/>
    </reaction>
</comment>
<keyword evidence="7 16" id="KW-0812">Transmembrane</keyword>
<feature type="transmembrane region" description="Helical" evidence="16">
    <location>
        <begin position="218"/>
        <end position="241"/>
    </location>
</feature>
<feature type="compositionally biased region" description="Basic and acidic residues" evidence="15">
    <location>
        <begin position="614"/>
        <end position="631"/>
    </location>
</feature>
<evidence type="ECO:0000256" key="7">
    <source>
        <dbReference type="ARBA" id="ARBA00022692"/>
    </source>
</evidence>
<dbReference type="SUPFAM" id="SSF47384">
    <property type="entry name" value="Homodimeric domain of signal transducing histidine kinase"/>
    <property type="match status" value="1"/>
</dbReference>
<evidence type="ECO:0000259" key="18">
    <source>
        <dbReference type="PROSITE" id="PS50885"/>
    </source>
</evidence>
<gene>
    <name evidence="19" type="ORF">Cpa01nite_15140</name>
</gene>
<dbReference type="Gene3D" id="6.10.340.10">
    <property type="match status" value="1"/>
</dbReference>
<dbReference type="PROSITE" id="PS50109">
    <property type="entry name" value="HIS_KIN"/>
    <property type="match status" value="1"/>
</dbReference>
<evidence type="ECO:0000256" key="12">
    <source>
        <dbReference type="ARBA" id="ARBA00023012"/>
    </source>
</evidence>
<dbReference type="RefSeq" id="WP_373307355.1">
    <property type="nucleotide sequence ID" value="NZ_BONO01000009.1"/>
</dbReference>
<feature type="region of interest" description="Disordered" evidence="15">
    <location>
        <begin position="531"/>
        <end position="631"/>
    </location>
</feature>
<dbReference type="CDD" id="cd00082">
    <property type="entry name" value="HisKA"/>
    <property type="match status" value="1"/>
</dbReference>
<feature type="compositionally biased region" description="Basic and acidic residues" evidence="15">
    <location>
        <begin position="574"/>
        <end position="595"/>
    </location>
</feature>
<dbReference type="GO" id="GO:0000155">
    <property type="term" value="F:phosphorelay sensor kinase activity"/>
    <property type="evidence" value="ECO:0007669"/>
    <property type="project" value="InterPro"/>
</dbReference>
<evidence type="ECO:0000259" key="17">
    <source>
        <dbReference type="PROSITE" id="PS50109"/>
    </source>
</evidence>
<dbReference type="InterPro" id="IPR047669">
    <property type="entry name" value="MtrAB_MtrB"/>
</dbReference>
<dbReference type="Pfam" id="PF00512">
    <property type="entry name" value="HisKA"/>
    <property type="match status" value="1"/>
</dbReference>
<evidence type="ECO:0000313" key="20">
    <source>
        <dbReference type="Proteomes" id="UP000642125"/>
    </source>
</evidence>